<organism evidence="6 7">
    <name type="scientific">Adlercreutzia equolifaciens subsp. celatus</name>
    <dbReference type="NCBI Taxonomy" id="394340"/>
    <lineage>
        <taxon>Bacteria</taxon>
        <taxon>Bacillati</taxon>
        <taxon>Actinomycetota</taxon>
        <taxon>Coriobacteriia</taxon>
        <taxon>Eggerthellales</taxon>
        <taxon>Eggerthellaceae</taxon>
        <taxon>Adlercreutzia</taxon>
    </lineage>
</organism>
<dbReference type="PANTHER" id="PTHR11085:SF4">
    <property type="entry name" value="NAD-DEPENDENT PROTEIN DEACYLASE"/>
    <property type="match status" value="1"/>
</dbReference>
<comment type="caution">
    <text evidence="6">The sequence shown here is derived from an EMBL/GenBank/DDBJ whole genome shotgun (WGS) entry which is preliminary data.</text>
</comment>
<feature type="active site" description="Proton acceptor" evidence="4">
    <location>
        <position position="128"/>
    </location>
</feature>
<dbReference type="InterPro" id="IPR026591">
    <property type="entry name" value="Sirtuin_cat_small_dom_sf"/>
</dbReference>
<protein>
    <recommendedName>
        <fullName evidence="1">protein acetyllysine N-acetyltransferase</fullName>
        <ecNumber evidence="1">2.3.1.286</ecNumber>
    </recommendedName>
</protein>
<dbReference type="Gene3D" id="3.40.50.1220">
    <property type="entry name" value="TPP-binding domain"/>
    <property type="match status" value="1"/>
</dbReference>
<feature type="domain" description="Deacetylase sirtuin-type" evidence="5">
    <location>
        <begin position="3"/>
        <end position="250"/>
    </location>
</feature>
<keyword evidence="2" id="KW-0808">Transferase</keyword>
<dbReference type="NCBIfam" id="NF001753">
    <property type="entry name" value="PRK00481.1-3"/>
    <property type="match status" value="1"/>
</dbReference>
<evidence type="ECO:0000256" key="4">
    <source>
        <dbReference type="PROSITE-ProRule" id="PRU00236"/>
    </source>
</evidence>
<proteinExistence type="predicted"/>
<dbReference type="EC" id="2.3.1.286" evidence="1"/>
<gene>
    <name evidence="6" type="ORF">C1850_09045</name>
</gene>
<dbReference type="AlphaFoldDB" id="A0A369NWC5"/>
<keyword evidence="4" id="KW-0479">Metal-binding</keyword>
<evidence type="ECO:0000256" key="1">
    <source>
        <dbReference type="ARBA" id="ARBA00012928"/>
    </source>
</evidence>
<dbReference type="GO" id="GO:0070403">
    <property type="term" value="F:NAD+ binding"/>
    <property type="evidence" value="ECO:0007669"/>
    <property type="project" value="InterPro"/>
</dbReference>
<evidence type="ECO:0000256" key="2">
    <source>
        <dbReference type="ARBA" id="ARBA00022679"/>
    </source>
</evidence>
<name>A0A369NWC5_9ACTN</name>
<evidence type="ECO:0000313" key="7">
    <source>
        <dbReference type="Proteomes" id="UP000253805"/>
    </source>
</evidence>
<accession>A0A369NWC5</accession>
<dbReference type="PANTHER" id="PTHR11085">
    <property type="entry name" value="NAD-DEPENDENT PROTEIN DEACYLASE SIRTUIN-5, MITOCHONDRIAL-RELATED"/>
    <property type="match status" value="1"/>
</dbReference>
<sequence>MICDQTERDIEQLRQWIDECAPGRMVFFGGAGVSTESGIPDFRSADGLYAQRYPYPPETMVSRSFFDARPREFFDFYCDRMLALNAAPNAAHRKLAELEREGTLSAVVTQNIDGLHQKAGSRNVLELHGSVWRNFCMDCGAPYTVEKLLALREQSPDGVPHCSKCGAIVKPDVVLYEEPLDDGTVTAAVRAIASADLLVIAGTSLAVYPAAGLIDYFSGDHLAIINRTPTPRDAHADLCIATNVGEVLGY</sequence>
<dbReference type="InterPro" id="IPR003000">
    <property type="entry name" value="Sirtuin"/>
</dbReference>
<keyword evidence="4" id="KW-0862">Zinc</keyword>
<dbReference type="GO" id="GO:0017136">
    <property type="term" value="F:histone deacetylase activity, NAD-dependent"/>
    <property type="evidence" value="ECO:0007669"/>
    <property type="project" value="TreeGrafter"/>
</dbReference>
<dbReference type="EMBL" id="PPUT01000024">
    <property type="protein sequence ID" value="RDC42857.1"/>
    <property type="molecule type" value="Genomic_DNA"/>
</dbReference>
<dbReference type="InterPro" id="IPR026590">
    <property type="entry name" value="Ssirtuin_cat_dom"/>
</dbReference>
<dbReference type="PROSITE" id="PS50305">
    <property type="entry name" value="SIRTUIN"/>
    <property type="match status" value="1"/>
</dbReference>
<evidence type="ECO:0000259" key="5">
    <source>
        <dbReference type="PROSITE" id="PS50305"/>
    </source>
</evidence>
<dbReference type="InterPro" id="IPR050134">
    <property type="entry name" value="NAD-dep_sirtuin_deacylases"/>
</dbReference>
<dbReference type="InterPro" id="IPR029035">
    <property type="entry name" value="DHS-like_NAD/FAD-binding_dom"/>
</dbReference>
<dbReference type="GO" id="GO:0046872">
    <property type="term" value="F:metal ion binding"/>
    <property type="evidence" value="ECO:0007669"/>
    <property type="project" value="UniProtKB-KW"/>
</dbReference>
<feature type="binding site" evidence="4">
    <location>
        <position position="165"/>
    </location>
    <ligand>
        <name>Zn(2+)</name>
        <dbReference type="ChEBI" id="CHEBI:29105"/>
    </ligand>
</feature>
<feature type="binding site" evidence="4">
    <location>
        <position position="136"/>
    </location>
    <ligand>
        <name>Zn(2+)</name>
        <dbReference type="ChEBI" id="CHEBI:29105"/>
    </ligand>
</feature>
<dbReference type="Gene3D" id="3.30.1600.10">
    <property type="entry name" value="SIR2/SIRT2 'Small Domain"/>
    <property type="match status" value="1"/>
</dbReference>
<feature type="binding site" evidence="4">
    <location>
        <position position="162"/>
    </location>
    <ligand>
        <name>Zn(2+)</name>
        <dbReference type="ChEBI" id="CHEBI:29105"/>
    </ligand>
</feature>
<keyword evidence="3" id="KW-0520">NAD</keyword>
<reference evidence="6 7" key="1">
    <citation type="journal article" date="2018" name="Elife">
        <title>Discovery and characterization of a prevalent human gut bacterial enzyme sufficient for the inactivation of a family of plant toxins.</title>
        <authorList>
            <person name="Koppel N."/>
            <person name="Bisanz J.E."/>
            <person name="Pandelia M.E."/>
            <person name="Turnbaugh P.J."/>
            <person name="Balskus E.P."/>
        </authorList>
    </citation>
    <scope>NUCLEOTIDE SEQUENCE [LARGE SCALE GENOMIC DNA]</scope>
    <source>
        <strain evidence="6 7">OB21 GAM 11</strain>
    </source>
</reference>
<evidence type="ECO:0000313" key="6">
    <source>
        <dbReference type="EMBL" id="RDC42857.1"/>
    </source>
</evidence>
<dbReference type="RefSeq" id="WP_114549437.1">
    <property type="nucleotide sequence ID" value="NZ_PPUT01000024.1"/>
</dbReference>
<evidence type="ECO:0000256" key="3">
    <source>
        <dbReference type="ARBA" id="ARBA00023027"/>
    </source>
</evidence>
<dbReference type="Pfam" id="PF02146">
    <property type="entry name" value="SIR2"/>
    <property type="match status" value="1"/>
</dbReference>
<feature type="binding site" evidence="4">
    <location>
        <position position="139"/>
    </location>
    <ligand>
        <name>Zn(2+)</name>
        <dbReference type="ChEBI" id="CHEBI:29105"/>
    </ligand>
</feature>
<dbReference type="NCBIfam" id="NF001752">
    <property type="entry name" value="PRK00481.1-1"/>
    <property type="match status" value="1"/>
</dbReference>
<dbReference type="SUPFAM" id="SSF52467">
    <property type="entry name" value="DHS-like NAD/FAD-binding domain"/>
    <property type="match status" value="1"/>
</dbReference>
<dbReference type="Proteomes" id="UP000253805">
    <property type="component" value="Unassembled WGS sequence"/>
</dbReference>